<dbReference type="RefSeq" id="WP_025384572.1">
    <property type="nucleotide sequence ID" value="NZ_CP002697.1"/>
</dbReference>
<comment type="pathway">
    <text evidence="2 12">Metabolic intermediate biosynthesis; acetyl-CoA biosynthesis; acetyl-CoA from acetate: step 2/2.</text>
</comment>
<evidence type="ECO:0000256" key="10">
    <source>
        <dbReference type="ARBA" id="ARBA00023315"/>
    </source>
</evidence>
<evidence type="ECO:0000256" key="4">
    <source>
        <dbReference type="ARBA" id="ARBA00009786"/>
    </source>
</evidence>
<evidence type="ECO:0000256" key="12">
    <source>
        <dbReference type="PIRNR" id="PIRNR006107"/>
    </source>
</evidence>
<dbReference type="InterPro" id="IPR028979">
    <property type="entry name" value="Ser_kin/Pase_Hpr-like_N_sf"/>
</dbReference>
<dbReference type="GO" id="GO:0008959">
    <property type="term" value="F:phosphate acetyltransferase activity"/>
    <property type="evidence" value="ECO:0007669"/>
    <property type="project" value="UniProtKB-EC"/>
</dbReference>
<dbReference type="InterPro" id="IPR004614">
    <property type="entry name" value="P_AcTrfase"/>
</dbReference>
<keyword evidence="8 12" id="KW-0963">Cytoplasm</keyword>
<evidence type="ECO:0000256" key="2">
    <source>
        <dbReference type="ARBA" id="ARBA00004989"/>
    </source>
</evidence>
<dbReference type="InterPro" id="IPR002505">
    <property type="entry name" value="PTA_PTB"/>
</dbReference>
<evidence type="ECO:0000256" key="3">
    <source>
        <dbReference type="ARBA" id="ARBA00008756"/>
    </source>
</evidence>
<comment type="similarity">
    <text evidence="3 12">In the C-terminal section; belongs to the phosphate acetyltransferase and butyryltransferase family.</text>
</comment>
<dbReference type="UniPathway" id="UPA00340">
    <property type="reaction ID" value="UER00459"/>
</dbReference>
<evidence type="ECO:0000313" key="15">
    <source>
        <dbReference type="Proteomes" id="UP000019087"/>
    </source>
</evidence>
<dbReference type="Gene3D" id="3.40.50.10950">
    <property type="match status" value="1"/>
</dbReference>
<dbReference type="EC" id="2.3.1.8" evidence="6 12"/>
<dbReference type="NCBIfam" id="NF004167">
    <property type="entry name" value="PRK05632.1"/>
    <property type="match status" value="1"/>
</dbReference>
<dbReference type="Pfam" id="PF01515">
    <property type="entry name" value="PTA_PTB"/>
    <property type="match status" value="1"/>
</dbReference>
<dbReference type="PANTHER" id="PTHR43356:SF3">
    <property type="entry name" value="PHOSPHATE ACETYLTRANSFERASE"/>
    <property type="match status" value="1"/>
</dbReference>
<keyword evidence="10 12" id="KW-0012">Acyltransferase</keyword>
<protein>
    <recommendedName>
        <fullName evidence="7 12">Phosphate acetyltransferase</fullName>
        <ecNumber evidence="6 12">2.3.1.8</ecNumber>
    </recommendedName>
    <alternativeName>
        <fullName evidence="11 12">Phosphotransacetylase</fullName>
    </alternativeName>
</protein>
<dbReference type="GO" id="GO:0006085">
    <property type="term" value="P:acetyl-CoA biosynthetic process"/>
    <property type="evidence" value="ECO:0007669"/>
    <property type="project" value="UniProtKB-UniPathway"/>
</dbReference>
<dbReference type="PANTHER" id="PTHR43356">
    <property type="entry name" value="PHOSPHATE ACETYLTRANSFERASE"/>
    <property type="match status" value="1"/>
</dbReference>
<dbReference type="HOGENOM" id="CLU_019723_2_1_6"/>
<dbReference type="KEGG" id="bapu:BUMPUSDA_CDS00418"/>
<dbReference type="PIRSF" id="PIRSF006107">
    <property type="entry name" value="PhpActrans_proteobac"/>
    <property type="match status" value="1"/>
</dbReference>
<dbReference type="SUPFAM" id="SSF75138">
    <property type="entry name" value="HprK N-terminal domain-like"/>
    <property type="match status" value="1"/>
</dbReference>
<dbReference type="InterPro" id="IPR027417">
    <property type="entry name" value="P-loop_NTPase"/>
</dbReference>
<feature type="domain" description="Phosphate acetyl/butaryl transferase" evidence="13">
    <location>
        <begin position="396"/>
        <end position="704"/>
    </location>
</feature>
<comment type="similarity">
    <text evidence="4 12">In the N-terminal section; belongs to the CobB/CobQ family.</text>
</comment>
<comment type="subunit">
    <text evidence="5">Homohexamer.</text>
</comment>
<evidence type="ECO:0000256" key="7">
    <source>
        <dbReference type="ARBA" id="ARBA00021528"/>
    </source>
</evidence>
<name>W0P0C4_BUCMP</name>
<evidence type="ECO:0000313" key="14">
    <source>
        <dbReference type="EMBL" id="AHG60196.1"/>
    </source>
</evidence>
<dbReference type="PATRIC" id="fig|1009856.3.peg.168"/>
<dbReference type="SUPFAM" id="SSF52540">
    <property type="entry name" value="P-loop containing nucleoside triphosphate hydrolases"/>
    <property type="match status" value="1"/>
</dbReference>
<evidence type="ECO:0000256" key="6">
    <source>
        <dbReference type="ARBA" id="ARBA00012707"/>
    </source>
</evidence>
<evidence type="ECO:0000256" key="11">
    <source>
        <dbReference type="ARBA" id="ARBA00031108"/>
    </source>
</evidence>
<sequence>MSRIIMLIPIDQDVALTTISLSMISFLNKHKCKNKFDKSILYFSCINDLLDDTKLIINKYFSKFVNILHGIDFSKSFFLSSEYCSLLNEVIEKCHYEKILYEFILIEGINYNHSIYSKEINYDIAQNLSAEVVLIANLKNNSFKTIKDKEQKIKLFLKKQRYKNILGVIFNNVYSPFIEKKYHFTKKLALLKKIKRTKKELFIRKEGFKDIFSLILAFIPWNKNLIKIQTIDIYNFLEIQFLRSLKNKTVIIKKIIIFDEFCLNMSNKKYVNTLIIVSFNRINLLIKMLYSNVNSNKISGIIVTETLKSKKHIISICQIFIEKKISIAFTKKNTIEILSQLLDFNFNINIKDKIYITKLQKYITSFFCYNSIMIPRKKNNNYMQYSPKEFCYHLKFLSRKIKKRIILPESYETRILQAVSICQKENIADCVLLGDSKKIYNIASDKGIDLSKNTEIINPVLVRNQYVSRLVELRKEKGMNESYAKKKLEENIVLATLILESNKVDGLVSGSINTTANTIRPALQLIKTHLKNSLVSSIFFMLLPNEVLIYADCAINVSPTAEELAEIAIQSADSSKIFGIEPRIAMLSYSTGYSGSGYQVEKVRKATSIVQNKRPDLIIDGPIQYDAAVSETVAKLKAPYSPILGAATIFIFPDLNSGNIAYKAVQRSANLLSIGPILQGLRKPVNDLSRGASIDDIVYTIALTSLQS</sequence>
<dbReference type="GO" id="GO:0005737">
    <property type="term" value="C:cytoplasm"/>
    <property type="evidence" value="ECO:0007669"/>
    <property type="project" value="UniProtKB-SubCell"/>
</dbReference>
<dbReference type="Gene3D" id="3.40.1390.20">
    <property type="entry name" value="HprK N-terminal domain-like"/>
    <property type="match status" value="1"/>
</dbReference>
<comment type="subcellular location">
    <subcellularLocation>
        <location evidence="1 12">Cytoplasm</location>
    </subcellularLocation>
</comment>
<dbReference type="FunFam" id="3.40.50.10750:FF:000001">
    <property type="entry name" value="Phosphate acetyltransferase"/>
    <property type="match status" value="1"/>
</dbReference>
<dbReference type="NCBIfam" id="TIGR00651">
    <property type="entry name" value="pta"/>
    <property type="match status" value="1"/>
</dbReference>
<comment type="function">
    <text evidence="12">Involved in acetate metabolism.</text>
</comment>
<dbReference type="Gene3D" id="3.40.50.10750">
    <property type="entry name" value="Isocitrate/Isopropylmalate dehydrogenase-like"/>
    <property type="match status" value="1"/>
</dbReference>
<dbReference type="InterPro" id="IPR050500">
    <property type="entry name" value="Phos_Acetyltrans/Butyryltrans"/>
</dbReference>
<reference evidence="14 15" key="1">
    <citation type="journal article" date="2013" name="BMC Genomics">
        <title>Comparative analysis of genome sequences from four strains of the Buchnera aphidicola Mp endosymbion of the green peach aphid, Myzus persicae.</title>
        <authorList>
            <person name="Jiang Z."/>
            <person name="Jones D.H."/>
            <person name="Khuri S."/>
            <person name="Tsinoremas N.F."/>
            <person name="Wyss T."/>
            <person name="Jander G."/>
            <person name="Wilson A.C."/>
        </authorList>
    </citation>
    <scope>NUCLEOTIDE SEQUENCE [LARGE SCALE GENOMIC DNA]</scope>
    <source>
        <strain evidence="15">str. USDA (Myzus persicae)</strain>
    </source>
</reference>
<dbReference type="InterPro" id="IPR042112">
    <property type="entry name" value="P_AcTrfase_dom2"/>
</dbReference>
<accession>W0P0C4</accession>
<evidence type="ECO:0000256" key="8">
    <source>
        <dbReference type="ARBA" id="ARBA00022490"/>
    </source>
</evidence>
<dbReference type="Pfam" id="PF13500">
    <property type="entry name" value="AAA_26"/>
    <property type="match status" value="1"/>
</dbReference>
<proteinExistence type="inferred from homology"/>
<evidence type="ECO:0000256" key="5">
    <source>
        <dbReference type="ARBA" id="ARBA00011643"/>
    </source>
</evidence>
<evidence type="ECO:0000259" key="13">
    <source>
        <dbReference type="Pfam" id="PF01515"/>
    </source>
</evidence>
<dbReference type="EMBL" id="CP002697">
    <property type="protein sequence ID" value="AHG60196.1"/>
    <property type="molecule type" value="Genomic_DNA"/>
</dbReference>
<comment type="domain">
    <text evidence="12">The N-terminal region seems to be important for proper quaternary structure. The C-terminal region contains the substrate-binding site.</text>
</comment>
<dbReference type="AlphaFoldDB" id="W0P0C4"/>
<dbReference type="InterPro" id="IPR042113">
    <property type="entry name" value="P_AcTrfase_dom1"/>
</dbReference>
<keyword evidence="9 12" id="KW-0808">Transferase</keyword>
<comment type="catalytic activity">
    <reaction evidence="12">
        <text>acetyl-CoA + phosphate = acetyl phosphate + CoA</text>
        <dbReference type="Rhea" id="RHEA:19521"/>
        <dbReference type="ChEBI" id="CHEBI:22191"/>
        <dbReference type="ChEBI" id="CHEBI:43474"/>
        <dbReference type="ChEBI" id="CHEBI:57287"/>
        <dbReference type="ChEBI" id="CHEBI:57288"/>
        <dbReference type="EC" id="2.3.1.8"/>
    </reaction>
</comment>
<dbReference type="Proteomes" id="UP000019087">
    <property type="component" value="Chromosome"/>
</dbReference>
<evidence type="ECO:0000256" key="9">
    <source>
        <dbReference type="ARBA" id="ARBA00022679"/>
    </source>
</evidence>
<evidence type="ECO:0000256" key="1">
    <source>
        <dbReference type="ARBA" id="ARBA00004496"/>
    </source>
</evidence>
<organism evidence="14 15">
    <name type="scientific">Buchnera aphidicola str. USDA</name>
    <name type="common">Myzus persicae</name>
    <dbReference type="NCBI Taxonomy" id="1009856"/>
    <lineage>
        <taxon>Bacteria</taxon>
        <taxon>Pseudomonadati</taxon>
        <taxon>Pseudomonadota</taxon>
        <taxon>Gammaproteobacteria</taxon>
        <taxon>Enterobacterales</taxon>
        <taxon>Erwiniaceae</taxon>
        <taxon>Buchnera</taxon>
    </lineage>
</organism>
<dbReference type="SUPFAM" id="SSF53659">
    <property type="entry name" value="Isocitrate/Isopropylmalate dehydrogenase-like"/>
    <property type="match status" value="1"/>
</dbReference>
<dbReference type="InterPro" id="IPR016475">
    <property type="entry name" value="P-Actrans_bac"/>
</dbReference>
<dbReference type="NCBIfam" id="NF007233">
    <property type="entry name" value="PRK09653.1"/>
    <property type="match status" value="1"/>
</dbReference>
<gene>
    <name evidence="14" type="primary">pta</name>
    <name evidence="14" type="ORF">BUMPUSDA_CDS00418</name>
</gene>